<dbReference type="InterPro" id="IPR001173">
    <property type="entry name" value="Glyco_trans_2-like"/>
</dbReference>
<evidence type="ECO:0000313" key="2">
    <source>
        <dbReference type="EMBL" id="MTE26768.1"/>
    </source>
</evidence>
<sequence length="287" mass="32942">MLSILIPVYNYNILPLVEEVHAQAIKCHIKFEIIVIDDASDIRFDSTEKVKAFSNIKLIVLKENIGRSAIRNLLANKAQYNTLLFIDAGTFPKSKEYIASYIEHKEKDVVIGGMIGEKVAAKKPYKLRWIYTKERESHKSNKVLSSANFLIKKSVILKCPFNESIKTYGYEDLLFFNTLKAEGIKPSFIDTPVIHDSKEDADTFIKKTEQGLQNLHHLVKSNEKLIQDSSVVKYSNKINSLKLSGLVIMLFILTKPLLLKNLKSSYPSMRLFDFYKLGYFCKLKQKH</sequence>
<dbReference type="InterPro" id="IPR050834">
    <property type="entry name" value="Glycosyltransf_2"/>
</dbReference>
<dbReference type="InterPro" id="IPR029044">
    <property type="entry name" value="Nucleotide-diphossugar_trans"/>
</dbReference>
<dbReference type="Gene3D" id="3.90.550.10">
    <property type="entry name" value="Spore Coat Polysaccharide Biosynthesis Protein SpsA, Chain A"/>
    <property type="match status" value="1"/>
</dbReference>
<evidence type="ECO:0000259" key="1">
    <source>
        <dbReference type="Pfam" id="PF00535"/>
    </source>
</evidence>
<comment type="caution">
    <text evidence="2">The sequence shown here is derived from an EMBL/GenBank/DDBJ whole genome shotgun (WGS) entry which is preliminary data.</text>
</comment>
<keyword evidence="2" id="KW-0808">Transferase</keyword>
<evidence type="ECO:0000313" key="3">
    <source>
        <dbReference type="Proteomes" id="UP000447545"/>
    </source>
</evidence>
<dbReference type="PANTHER" id="PTHR43685">
    <property type="entry name" value="GLYCOSYLTRANSFERASE"/>
    <property type="match status" value="1"/>
</dbReference>
<proteinExistence type="predicted"/>
<dbReference type="Pfam" id="PF00535">
    <property type="entry name" value="Glycos_transf_2"/>
    <property type="match status" value="1"/>
</dbReference>
<organism evidence="2 3">
    <name type="scientific">Winogradskyella ouciana</name>
    <dbReference type="NCBI Taxonomy" id="2608631"/>
    <lineage>
        <taxon>Bacteria</taxon>
        <taxon>Pseudomonadati</taxon>
        <taxon>Bacteroidota</taxon>
        <taxon>Flavobacteriia</taxon>
        <taxon>Flavobacteriales</taxon>
        <taxon>Flavobacteriaceae</taxon>
        <taxon>Winogradskyella</taxon>
    </lineage>
</organism>
<feature type="domain" description="Glycosyltransferase 2-like" evidence="1">
    <location>
        <begin position="3"/>
        <end position="149"/>
    </location>
</feature>
<accession>A0A7K1GED1</accession>
<dbReference type="EMBL" id="WJYA01000004">
    <property type="protein sequence ID" value="MTE26768.1"/>
    <property type="molecule type" value="Genomic_DNA"/>
</dbReference>
<dbReference type="GO" id="GO:0016740">
    <property type="term" value="F:transferase activity"/>
    <property type="evidence" value="ECO:0007669"/>
    <property type="project" value="UniProtKB-KW"/>
</dbReference>
<dbReference type="RefSeq" id="WP_155088572.1">
    <property type="nucleotide sequence ID" value="NZ_WJYA01000004.1"/>
</dbReference>
<keyword evidence="3" id="KW-1185">Reference proteome</keyword>
<gene>
    <name evidence="2" type="ORF">F1003_07465</name>
</gene>
<dbReference type="CDD" id="cd00761">
    <property type="entry name" value="Glyco_tranf_GTA_type"/>
    <property type="match status" value="1"/>
</dbReference>
<dbReference type="Proteomes" id="UP000447545">
    <property type="component" value="Unassembled WGS sequence"/>
</dbReference>
<dbReference type="PANTHER" id="PTHR43685:SF2">
    <property type="entry name" value="GLYCOSYLTRANSFERASE 2-LIKE DOMAIN-CONTAINING PROTEIN"/>
    <property type="match status" value="1"/>
</dbReference>
<dbReference type="AlphaFoldDB" id="A0A7K1GED1"/>
<name>A0A7K1GED1_9FLAO</name>
<dbReference type="SUPFAM" id="SSF53448">
    <property type="entry name" value="Nucleotide-diphospho-sugar transferases"/>
    <property type="match status" value="1"/>
</dbReference>
<protein>
    <submittedName>
        <fullName evidence="2">Glycosyltransferase</fullName>
    </submittedName>
</protein>
<reference evidence="2 3" key="1">
    <citation type="submission" date="2019-11" db="EMBL/GenBank/DDBJ databases">
        <title>Winogradskyella ouciana sp. nov., isolated from the hadal seawater of the Mariana Trench.</title>
        <authorList>
            <person name="Liu R."/>
        </authorList>
    </citation>
    <scope>NUCLEOTIDE SEQUENCE [LARGE SCALE GENOMIC DNA]</scope>
    <source>
        <strain evidence="2 3">ZXX205</strain>
    </source>
</reference>